<evidence type="ECO:0000313" key="6">
    <source>
        <dbReference type="EMBL" id="KAE9178922.1"/>
    </source>
</evidence>
<dbReference type="EMBL" id="QXGF01001277">
    <property type="protein sequence ID" value="KAE8931163.1"/>
    <property type="molecule type" value="Genomic_DNA"/>
</dbReference>
<evidence type="ECO:0000256" key="1">
    <source>
        <dbReference type="SAM" id="MobiDB-lite"/>
    </source>
</evidence>
<evidence type="ECO:0000313" key="2">
    <source>
        <dbReference type="EMBL" id="KAE8931163.1"/>
    </source>
</evidence>
<name>A0A6A3HJN0_9STRA</name>
<gene>
    <name evidence="8" type="ORF">PF001_g27430</name>
    <name evidence="7" type="ORF">PF002_g22524</name>
    <name evidence="6" type="ORF">PF005_g23882</name>
    <name evidence="4" type="ORF">PF006_g26958</name>
    <name evidence="5" type="ORF">PF007_g19956</name>
    <name evidence="2" type="ORF">PF009_g18762</name>
    <name evidence="3" type="ORF">PF011_g26753</name>
</gene>
<evidence type="ECO:0000313" key="10">
    <source>
        <dbReference type="Proteomes" id="UP000433483"/>
    </source>
</evidence>
<keyword evidence="10" id="KW-1185">Reference proteome</keyword>
<feature type="compositionally biased region" description="Acidic residues" evidence="1">
    <location>
        <begin position="59"/>
        <end position="72"/>
    </location>
</feature>
<evidence type="ECO:0000313" key="3">
    <source>
        <dbReference type="EMBL" id="KAE8969567.1"/>
    </source>
</evidence>
<dbReference type="EMBL" id="QXFW01003641">
    <property type="protein sequence ID" value="KAE8969567.1"/>
    <property type="molecule type" value="Genomic_DNA"/>
</dbReference>
<evidence type="ECO:0000313" key="7">
    <source>
        <dbReference type="EMBL" id="KAE9198166.1"/>
    </source>
</evidence>
<protein>
    <submittedName>
        <fullName evidence="3">Uncharacterized protein</fullName>
    </submittedName>
</protein>
<feature type="compositionally biased region" description="Polar residues" evidence="1">
    <location>
        <begin position="46"/>
        <end position="55"/>
    </location>
</feature>
<proteinExistence type="predicted"/>
<organism evidence="3 15">
    <name type="scientific">Phytophthora fragariae</name>
    <dbReference type="NCBI Taxonomy" id="53985"/>
    <lineage>
        <taxon>Eukaryota</taxon>
        <taxon>Sar</taxon>
        <taxon>Stramenopiles</taxon>
        <taxon>Oomycota</taxon>
        <taxon>Peronosporomycetes</taxon>
        <taxon>Peronosporales</taxon>
        <taxon>Peronosporaceae</taxon>
        <taxon>Phytophthora</taxon>
    </lineage>
</organism>
<dbReference type="EMBL" id="QXFZ01001558">
    <property type="protein sequence ID" value="KAE9088474.1"/>
    <property type="molecule type" value="Genomic_DNA"/>
</dbReference>
<dbReference type="Proteomes" id="UP000460718">
    <property type="component" value="Unassembled WGS sequence"/>
</dbReference>
<evidence type="ECO:0000313" key="12">
    <source>
        <dbReference type="Proteomes" id="UP000440367"/>
    </source>
</evidence>
<accession>A0A6A3HJN0</accession>
<dbReference type="EMBL" id="QXGD01001835">
    <property type="protein sequence ID" value="KAE9198166.1"/>
    <property type="molecule type" value="Genomic_DNA"/>
</dbReference>
<evidence type="ECO:0000313" key="15">
    <source>
        <dbReference type="Proteomes" id="UP000460718"/>
    </source>
</evidence>
<dbReference type="Proteomes" id="UP000440367">
    <property type="component" value="Unassembled WGS sequence"/>
</dbReference>
<evidence type="ECO:0000313" key="14">
    <source>
        <dbReference type="Proteomes" id="UP000441208"/>
    </source>
</evidence>
<evidence type="ECO:0000313" key="5">
    <source>
        <dbReference type="EMBL" id="KAE9088474.1"/>
    </source>
</evidence>
<dbReference type="Proteomes" id="UP000437068">
    <property type="component" value="Unassembled WGS sequence"/>
</dbReference>
<dbReference type="AlphaFoldDB" id="A0A6A3HJN0"/>
<dbReference type="EMBL" id="QXGB01002339">
    <property type="protein sequence ID" value="KAE9178922.1"/>
    <property type="molecule type" value="Genomic_DNA"/>
</dbReference>
<evidence type="ECO:0000313" key="11">
    <source>
        <dbReference type="Proteomes" id="UP000437068"/>
    </source>
</evidence>
<dbReference type="Proteomes" id="UP000433483">
    <property type="component" value="Unassembled WGS sequence"/>
</dbReference>
<comment type="caution">
    <text evidence="3">The sequence shown here is derived from an EMBL/GenBank/DDBJ whole genome shotgun (WGS) entry which is preliminary data.</text>
</comment>
<evidence type="ECO:0000313" key="8">
    <source>
        <dbReference type="EMBL" id="KAE9273616.1"/>
    </source>
</evidence>
<sequence>MCPTHAATRPPAATRVPLGDTSGEGDTTGAGGPGDPTADPPVSEGSRASSHTGASPGTEDGDEDDGESEEEAPADHPGSVAHGDSSDVPDDAAILAKAHTVAATDSAGMHALGAMACRFVTEREAKRLDDQKAFPLPDMNSRGDVQAPSRLAFSVDPSTLGRTRLVGVPALQDHQLQGFHIQDGYGGLESLV</sequence>
<feature type="region of interest" description="Disordered" evidence="1">
    <location>
        <begin position="1"/>
        <end position="92"/>
    </location>
</feature>
<dbReference type="Proteomes" id="UP000440732">
    <property type="component" value="Unassembled WGS sequence"/>
</dbReference>
<evidence type="ECO:0000313" key="13">
    <source>
        <dbReference type="Proteomes" id="UP000440732"/>
    </source>
</evidence>
<dbReference type="EMBL" id="QXGA01003529">
    <property type="protein sequence ID" value="KAE9082247.1"/>
    <property type="molecule type" value="Genomic_DNA"/>
</dbReference>
<evidence type="ECO:0000313" key="4">
    <source>
        <dbReference type="EMBL" id="KAE9082247.1"/>
    </source>
</evidence>
<dbReference type="EMBL" id="QXGE01003727">
    <property type="protein sequence ID" value="KAE9273616.1"/>
    <property type="molecule type" value="Genomic_DNA"/>
</dbReference>
<feature type="compositionally biased region" description="Low complexity" evidence="1">
    <location>
        <begin position="1"/>
        <end position="25"/>
    </location>
</feature>
<reference evidence="3 15" key="1">
    <citation type="submission" date="2018-09" db="EMBL/GenBank/DDBJ databases">
        <title>Genomic investigation of the strawberry pathogen Phytophthora fragariae indicates pathogenicity is determined by transcriptional variation in three key races.</title>
        <authorList>
            <person name="Adams T.M."/>
            <person name="Armitage A.D."/>
            <person name="Sobczyk M.K."/>
            <person name="Bates H.J."/>
            <person name="Dunwell J.M."/>
            <person name="Nellist C.F."/>
            <person name="Harrison R.J."/>
        </authorList>
    </citation>
    <scope>NUCLEOTIDE SEQUENCE [LARGE SCALE GENOMIC DNA]</scope>
    <source>
        <strain evidence="8 11">A4</strain>
        <strain evidence="7 12">BC-1</strain>
        <strain evidence="6 10">NOV-27</strain>
        <strain evidence="4 13">NOV-5</strain>
        <strain evidence="5 14">NOV-71</strain>
        <strain evidence="2 9">NOV-9</strain>
        <strain evidence="3 15">SCRP245</strain>
    </source>
</reference>
<dbReference type="Proteomes" id="UP000429523">
    <property type="component" value="Unassembled WGS sequence"/>
</dbReference>
<dbReference type="Proteomes" id="UP000441208">
    <property type="component" value="Unassembled WGS sequence"/>
</dbReference>
<evidence type="ECO:0000313" key="9">
    <source>
        <dbReference type="Proteomes" id="UP000429523"/>
    </source>
</evidence>